<dbReference type="Pfam" id="PF13424">
    <property type="entry name" value="TPR_12"/>
    <property type="match status" value="2"/>
</dbReference>
<feature type="compositionally biased region" description="Polar residues" evidence="1">
    <location>
        <begin position="295"/>
        <end position="307"/>
    </location>
</feature>
<dbReference type="InterPro" id="IPR035994">
    <property type="entry name" value="Nucleoside_phosphorylase_sf"/>
</dbReference>
<dbReference type="InterPro" id="IPR027417">
    <property type="entry name" value="P-loop_NTPase"/>
</dbReference>
<evidence type="ECO:0000256" key="1">
    <source>
        <dbReference type="SAM" id="MobiDB-lite"/>
    </source>
</evidence>
<feature type="domain" description="C2H2-type" evidence="2">
    <location>
        <begin position="452"/>
        <end position="476"/>
    </location>
</feature>
<gene>
    <name evidence="3" type="ORF">FPRO05_03237</name>
</gene>
<dbReference type="EMBL" id="PKMI01000028">
    <property type="protein sequence ID" value="RBA14445.1"/>
    <property type="molecule type" value="Genomic_DNA"/>
</dbReference>
<dbReference type="InterPro" id="IPR000845">
    <property type="entry name" value="Nucleoside_phosphorylase_d"/>
</dbReference>
<comment type="caution">
    <text evidence="3">The sequence shown here is derived from an EMBL/GenBank/DDBJ whole genome shotgun (WGS) entry which is preliminary data.</text>
</comment>
<dbReference type="PANTHER" id="PTHR46082:SF6">
    <property type="entry name" value="AAA+ ATPASE DOMAIN-CONTAINING PROTEIN-RELATED"/>
    <property type="match status" value="1"/>
</dbReference>
<protein>
    <recommendedName>
        <fullName evidence="2">C2H2-type domain-containing protein</fullName>
    </recommendedName>
</protein>
<dbReference type="SMART" id="SM00028">
    <property type="entry name" value="TPR"/>
    <property type="match status" value="5"/>
</dbReference>
<dbReference type="GO" id="GO:0043531">
    <property type="term" value="F:ADP binding"/>
    <property type="evidence" value="ECO:0007669"/>
    <property type="project" value="InterPro"/>
</dbReference>
<dbReference type="InterPro" id="IPR053137">
    <property type="entry name" value="NLR-like"/>
</dbReference>
<evidence type="ECO:0000259" key="2">
    <source>
        <dbReference type="SMART" id="SM00355"/>
    </source>
</evidence>
<dbReference type="InterPro" id="IPR013087">
    <property type="entry name" value="Znf_C2H2_type"/>
</dbReference>
<feature type="region of interest" description="Disordered" evidence="1">
    <location>
        <begin position="1628"/>
        <end position="1653"/>
    </location>
</feature>
<proteinExistence type="predicted"/>
<feature type="domain" description="C2H2-type" evidence="2">
    <location>
        <begin position="418"/>
        <end position="446"/>
    </location>
</feature>
<evidence type="ECO:0000313" key="4">
    <source>
        <dbReference type="Proteomes" id="UP000251714"/>
    </source>
</evidence>
<feature type="region of interest" description="Disordered" evidence="1">
    <location>
        <begin position="295"/>
        <end position="346"/>
    </location>
</feature>
<dbReference type="SUPFAM" id="SSF53167">
    <property type="entry name" value="Purine and uridine phosphorylases"/>
    <property type="match status" value="1"/>
</dbReference>
<dbReference type="SUPFAM" id="SSF52540">
    <property type="entry name" value="P-loop containing nucleoside triphosphate hydrolases"/>
    <property type="match status" value="1"/>
</dbReference>
<dbReference type="InterPro" id="IPR011990">
    <property type="entry name" value="TPR-like_helical_dom_sf"/>
</dbReference>
<dbReference type="GO" id="GO:0009116">
    <property type="term" value="P:nucleoside metabolic process"/>
    <property type="evidence" value="ECO:0007669"/>
    <property type="project" value="InterPro"/>
</dbReference>
<dbReference type="Pfam" id="PF01048">
    <property type="entry name" value="PNP_UDP_1"/>
    <property type="match status" value="1"/>
</dbReference>
<dbReference type="GO" id="GO:0003824">
    <property type="term" value="F:catalytic activity"/>
    <property type="evidence" value="ECO:0007669"/>
    <property type="project" value="InterPro"/>
</dbReference>
<evidence type="ECO:0000313" key="3">
    <source>
        <dbReference type="EMBL" id="RBA14445.1"/>
    </source>
</evidence>
<reference evidence="3 4" key="1">
    <citation type="submission" date="2017-12" db="EMBL/GenBank/DDBJ databases">
        <title>Genome sequence of the mycotoxigenic crop pathogen Fusarium proliferatum, strain ITEM 2341 from Date Palm.</title>
        <authorList>
            <person name="Almiman B.F."/>
            <person name="Shittu T.A."/>
            <person name="Muthumeenakshi S."/>
            <person name="Baroncelli R."/>
            <person name="Sreenivasaprasada S."/>
        </authorList>
    </citation>
    <scope>NUCLEOTIDE SEQUENCE [LARGE SCALE GENOMIC DNA]</scope>
    <source>
        <strain evidence="3 4">ITEM 2341</strain>
    </source>
</reference>
<dbReference type="InterPro" id="IPR019734">
    <property type="entry name" value="TPR_rpt"/>
</dbReference>
<dbReference type="Gene3D" id="3.40.50.300">
    <property type="entry name" value="P-loop containing nucleotide triphosphate hydrolases"/>
    <property type="match status" value="1"/>
</dbReference>
<dbReference type="Gene3D" id="1.25.40.10">
    <property type="entry name" value="Tetratricopeptide repeat domain"/>
    <property type="match status" value="2"/>
</dbReference>
<dbReference type="PANTHER" id="PTHR46082">
    <property type="entry name" value="ATP/GTP-BINDING PROTEIN-RELATED"/>
    <property type="match status" value="1"/>
</dbReference>
<dbReference type="Proteomes" id="UP000251714">
    <property type="component" value="Unassembled WGS sequence"/>
</dbReference>
<name>A0A365N124_GIBIN</name>
<feature type="compositionally biased region" description="Basic and acidic residues" evidence="1">
    <location>
        <begin position="1631"/>
        <end position="1641"/>
    </location>
</feature>
<feature type="compositionally biased region" description="Polar residues" evidence="1">
    <location>
        <begin position="1642"/>
        <end position="1653"/>
    </location>
</feature>
<sequence>MASSKSQTTGIENIHTATGACISSLEACLSVKPLMKGGWAENRLADMNLWASGVGALARPKASLDRRLEFQPKARLVLSNLLLTLQTLIEVCRIHAMDVNSAKIDTPRDEDTSVTPVDMSPVVDSESASSAESWFMELGHDIGMVSDSSSDSYTEDQSAYWDHETKLKSSMNDIDDLIDQLIMLGFAIRKSGTAARLQKADKTFNPKQNANLRTYLESIVLRNTGKRRQDNDFDEGLTSRDRMHHANALREVTTPQNHLIIANLRRRHRFNYARRHQLDLGQQVAQPIITKSVLSTPGPTQYQSSMTRDPLSQDLDKPTMAPMGSATPTSSSEVIEARPTSETTASAVEGSILNLARPSEPATSVMSMSIRKFEYPSPPPISNFMRGFKCPCCYQTLPEMFHESSRWRKHLTEDLSPYTCPFSDCKRAEVLYISRTAWRNHVLESHGKGEYWECQACSGTVFSTAKELAEHNHLKHGSTISEDEIADLQAFCRNIIPPSISHCPLCLWPEGEEVLPDAMTSLEHIGSCIHEFSLHSLPWAKSLSLQGDDSTTISIPNVEEWLTGTVEKLDVEEIRDLDVRAFQPLPRPPRSPIQDPMHIPREYFAEISKYSSHAERGSHIPSGKWSEASHPQKPFLNHARHAILIGVDISTNGTVDELAANDTDSATTTQSHPPRPSDRHGFEIAIICSTALEADAIDALFDHYWEDDGLHSYKEPGDPNAYSTGVIGRFNVVLVYMPGIGKLHAASVAAHCARSFPSIKLALLVGICSVVPFSPSKDEIILGDIIISTGIIHYDFGRQLPGRSVHSNTLSGARGNPNPEIREVLAKLKNHRYRHQLNAKIKRFLDVLRQDPELHAEYPGSAEDKLFEATYHHTANRRSCEQVGCNGELVSRSRLSTENVPPKPTVHFGLVASGNAVMKSGEDRDRIALTDEVIAFEMEGAGVWDTFPCIIIKGGCDYADSHKSQVWQRYAAATAAACAKAFLEFWNPLSNARYSSQASNGNTSAYINADFTGRQLEIAQIQKLLFSESDGRRVALLGLGGMGKTQIALQLAYLIMNDKESDHIDNVIWMPALSMASFESECSKMITQFGIEFLPGETPKDTFKRFLCSQEAGKWLLIIDNADDMDTLYGSMKAPEGIAQFIPDSEHGYILFLTRSRQVAASVAPNNIVEVSELDGRDAEALLQTILKGKIEMQDKSLIEKLLQDLAYNPLAIAQVAAYMNVNEISVSESLSLLESSHEIRDEIPGDHFKLSVIALFNRSFDAINAVDKAAAELLTFMALLEPDAIPRALLLQTESEESTTRAIETLHNYGLLQKVKDGETFHMHRLLRSEAQRWGKQHGFEIRMRQQAFVHVANVLKSANSDNSAACRDFIPHALRLLTNTEGVNTEAISTLGYWIGRCLGIGGRIGQAVVILESVVEIQAATLDRNDPARLTSQRELASAYLANGQVEEAIRLLEYLLTTKGASVEKLALIHMLGVACQKSGRIKQAIELLEHVVIAKEAGLAENDPSRLTSQLELASTYQSDGQMKKAIELLEHAVALRERIQTETYPDRLAVQYNLGAAYRSNGQVKEAIELLSHVVLGQANTLTEAHPDRLAGQYELAMAFQENGQSKEAIGLLEQVVAVQAETLPEDHPDRRKSTESLQEIYSTLEP</sequence>
<dbReference type="SUPFAM" id="SSF48452">
    <property type="entry name" value="TPR-like"/>
    <property type="match status" value="2"/>
</dbReference>
<dbReference type="Gene3D" id="3.40.50.1580">
    <property type="entry name" value="Nucleoside phosphorylase domain"/>
    <property type="match status" value="1"/>
</dbReference>
<accession>A0A365N124</accession>
<dbReference type="SMART" id="SM00355">
    <property type="entry name" value="ZnF_C2H2"/>
    <property type="match status" value="2"/>
</dbReference>
<organism evidence="3 4">
    <name type="scientific">Gibberella intermedia</name>
    <name type="common">Bulb rot disease fungus</name>
    <name type="synonym">Fusarium proliferatum</name>
    <dbReference type="NCBI Taxonomy" id="948311"/>
    <lineage>
        <taxon>Eukaryota</taxon>
        <taxon>Fungi</taxon>
        <taxon>Dikarya</taxon>
        <taxon>Ascomycota</taxon>
        <taxon>Pezizomycotina</taxon>
        <taxon>Sordariomycetes</taxon>
        <taxon>Hypocreomycetidae</taxon>
        <taxon>Hypocreales</taxon>
        <taxon>Nectriaceae</taxon>
        <taxon>Fusarium</taxon>
        <taxon>Fusarium fujikuroi species complex</taxon>
    </lineage>
</organism>